<keyword evidence="5" id="KW-0611">Plant defense</keyword>
<dbReference type="FunFam" id="1.10.10.10:FF:000322">
    <property type="entry name" value="Probable disease resistance protein At1g63360"/>
    <property type="match status" value="1"/>
</dbReference>
<dbReference type="SUPFAM" id="SSF52540">
    <property type="entry name" value="P-loop containing nucleoside triphosphate hydrolases"/>
    <property type="match status" value="1"/>
</dbReference>
<dbReference type="InterPro" id="IPR027417">
    <property type="entry name" value="P-loop_NTPase"/>
</dbReference>
<dbReference type="PANTHER" id="PTHR23155:SF1211">
    <property type="entry name" value="OS09G0313500 PROTEIN"/>
    <property type="match status" value="1"/>
</dbReference>
<dbReference type="Gramene" id="TVU49042">
    <property type="protein sequence ID" value="TVU49042"/>
    <property type="gene ID" value="EJB05_00333"/>
</dbReference>
<keyword evidence="6" id="KW-0175">Coiled coil</keyword>
<dbReference type="SUPFAM" id="SSF52058">
    <property type="entry name" value="L domain-like"/>
    <property type="match status" value="1"/>
</dbReference>
<dbReference type="Gene3D" id="3.40.50.300">
    <property type="entry name" value="P-loop containing nucleotide triphosphate hydrolases"/>
    <property type="match status" value="1"/>
</dbReference>
<sequence length="759" mass="84765">MAAVLNALAPSVIKMIKDMSEEELTILLGVSVKIKKLGGKVENLEAYLADAERRRINEARVERWVSKLKGALYEATDILELCHLDTEERQNKGRCWASMEDKAPGCLRPLLFFLRNPGFAHGMGSRIKDLNERLDGIRDEMAEFRFEPSSLPEWTRPSDATPHSRTTTSFIDESAIVGDKIKKDTKALVKELLSNEPAIMVVFIVGAGGTGKTTLAKKIFNDEDVKMTFGSKIWLSVTESYDEEKLLRSAITQATGGGNVPLPGGGDKQVLSQALVSALSSTGNRFLLVLDDVWSDGAWTCVLRDPIIEAARQHPGSRVIITTRNEELIKDMVGAAAYRKHHVQSMDDKDAWSLLKKQLPPQDAGSEEGLDNLKHIGIGIIRNCGGLPLAIKAIGGLLRTKKATEHEWNNVLHDTAWKTDKSHRDLNIALQLSYEDLPPALKQCFLYYSLVPKGLKIQCDVITYMWMSEGFLLVAGSDDGSPREEEYNVGVSYYRSLIRRNLIEPLETSANKEVSMMHDVIRSFAQFMAKDEALVIRPGRESTQLISSSTKFRRLSIMSTELGSAVKPDWNSVSEKQELLRSLIIIGRIKFEPSASTDSSLRNRLPSLLMLWVRHAESNRFVHESLAKLRHLRFLYLDNTDISSLPDEICKMKFLEVIRIENCSRFSGEIPSSIIKLERLRSLLVGPGPNFFVPKGFGGLTNLRTLATFHVQTDGEWCSLQVSQLRDLEIRGLEAVVSCVVVHQLLQRPSSITSSTLGH</sequence>
<evidence type="ECO:0000256" key="2">
    <source>
        <dbReference type="ARBA" id="ARBA00022614"/>
    </source>
</evidence>
<dbReference type="GO" id="GO:0009626">
    <property type="term" value="P:plant-type hypersensitive response"/>
    <property type="evidence" value="ECO:0007669"/>
    <property type="project" value="UniProtKB-ARBA"/>
</dbReference>
<dbReference type="InterPro" id="IPR032675">
    <property type="entry name" value="LRR_dom_sf"/>
</dbReference>
<comment type="caution">
    <text evidence="11">The sequence shown here is derived from an EMBL/GenBank/DDBJ whole genome shotgun (WGS) entry which is preliminary data.</text>
</comment>
<dbReference type="InterPro" id="IPR036388">
    <property type="entry name" value="WH-like_DNA-bd_sf"/>
</dbReference>
<evidence type="ECO:0008006" key="13">
    <source>
        <dbReference type="Google" id="ProtNLM"/>
    </source>
</evidence>
<evidence type="ECO:0000259" key="8">
    <source>
        <dbReference type="Pfam" id="PF18052"/>
    </source>
</evidence>
<dbReference type="InterPro" id="IPR002182">
    <property type="entry name" value="NB-ARC"/>
</dbReference>
<evidence type="ECO:0000313" key="11">
    <source>
        <dbReference type="EMBL" id="TVU49042.1"/>
    </source>
</evidence>
<dbReference type="Gene3D" id="1.10.10.10">
    <property type="entry name" value="Winged helix-like DNA-binding domain superfamily/Winged helix DNA-binding domain"/>
    <property type="match status" value="1"/>
</dbReference>
<evidence type="ECO:0000256" key="3">
    <source>
        <dbReference type="ARBA" id="ARBA00022737"/>
    </source>
</evidence>
<dbReference type="GO" id="GO:0043531">
    <property type="term" value="F:ADP binding"/>
    <property type="evidence" value="ECO:0007669"/>
    <property type="project" value="InterPro"/>
</dbReference>
<feature type="domain" description="NB-ARC" evidence="7">
    <location>
        <begin position="184"/>
        <end position="359"/>
    </location>
</feature>
<keyword evidence="3" id="KW-0677">Repeat</keyword>
<evidence type="ECO:0000256" key="6">
    <source>
        <dbReference type="ARBA" id="ARBA00023054"/>
    </source>
</evidence>
<dbReference type="Proteomes" id="UP000324897">
    <property type="component" value="Chromosome 6"/>
</dbReference>
<organism evidence="11 12">
    <name type="scientific">Eragrostis curvula</name>
    <name type="common">weeping love grass</name>
    <dbReference type="NCBI Taxonomy" id="38414"/>
    <lineage>
        <taxon>Eukaryota</taxon>
        <taxon>Viridiplantae</taxon>
        <taxon>Streptophyta</taxon>
        <taxon>Embryophyta</taxon>
        <taxon>Tracheophyta</taxon>
        <taxon>Spermatophyta</taxon>
        <taxon>Magnoliopsida</taxon>
        <taxon>Liliopsida</taxon>
        <taxon>Poales</taxon>
        <taxon>Poaceae</taxon>
        <taxon>PACMAD clade</taxon>
        <taxon>Chloridoideae</taxon>
        <taxon>Eragrostideae</taxon>
        <taxon>Eragrostidinae</taxon>
        <taxon>Eragrostis</taxon>
    </lineage>
</organism>
<comment type="similarity">
    <text evidence="1">Belongs to the disease resistance NB-LRR family.</text>
</comment>
<dbReference type="Pfam" id="PF23598">
    <property type="entry name" value="LRR_14"/>
    <property type="match status" value="1"/>
</dbReference>
<dbReference type="Gene3D" id="1.10.8.430">
    <property type="entry name" value="Helical domain of apoptotic protease-activating factors"/>
    <property type="match status" value="1"/>
</dbReference>
<keyword evidence="4" id="KW-0547">Nucleotide-binding</keyword>
<evidence type="ECO:0000256" key="5">
    <source>
        <dbReference type="ARBA" id="ARBA00022821"/>
    </source>
</evidence>
<dbReference type="InterPro" id="IPR041118">
    <property type="entry name" value="Rx_N"/>
</dbReference>
<dbReference type="OrthoDB" id="5279713at2759"/>
<dbReference type="InterPro" id="IPR042197">
    <property type="entry name" value="Apaf_helical"/>
</dbReference>
<dbReference type="InterPro" id="IPR044974">
    <property type="entry name" value="Disease_R_plants"/>
</dbReference>
<dbReference type="GO" id="GO:0042742">
    <property type="term" value="P:defense response to bacterium"/>
    <property type="evidence" value="ECO:0007669"/>
    <property type="project" value="UniProtKB-ARBA"/>
</dbReference>
<dbReference type="Gene3D" id="1.20.5.4130">
    <property type="match status" value="1"/>
</dbReference>
<dbReference type="Pfam" id="PF00931">
    <property type="entry name" value="NB-ARC"/>
    <property type="match status" value="1"/>
</dbReference>
<dbReference type="GO" id="GO:0002758">
    <property type="term" value="P:innate immune response-activating signaling pathway"/>
    <property type="evidence" value="ECO:0007669"/>
    <property type="project" value="UniProtKB-ARBA"/>
</dbReference>
<accession>A0A5J9WK18</accession>
<feature type="domain" description="Disease resistance R13L4/SHOC-2-like LRR" evidence="10">
    <location>
        <begin position="617"/>
        <end position="730"/>
    </location>
</feature>
<dbReference type="AlphaFoldDB" id="A0A5J9WK18"/>
<evidence type="ECO:0000259" key="9">
    <source>
        <dbReference type="Pfam" id="PF23559"/>
    </source>
</evidence>
<evidence type="ECO:0000259" key="10">
    <source>
        <dbReference type="Pfam" id="PF23598"/>
    </source>
</evidence>
<keyword evidence="12" id="KW-1185">Reference proteome</keyword>
<dbReference type="InterPro" id="IPR055414">
    <property type="entry name" value="LRR_R13L4/SHOC2-like"/>
</dbReference>
<protein>
    <recommendedName>
        <fullName evidence="13">AAA+ ATPase domain-containing protein</fullName>
    </recommendedName>
</protein>
<dbReference type="PANTHER" id="PTHR23155">
    <property type="entry name" value="DISEASE RESISTANCE PROTEIN RP"/>
    <property type="match status" value="1"/>
</dbReference>
<gene>
    <name evidence="11" type="ORF">EJB05_00333</name>
</gene>
<feature type="domain" description="Disease resistance N-terminal" evidence="8">
    <location>
        <begin position="11"/>
        <end position="94"/>
    </location>
</feature>
<evidence type="ECO:0000259" key="7">
    <source>
        <dbReference type="Pfam" id="PF00931"/>
    </source>
</evidence>
<name>A0A5J9WK18_9POAL</name>
<feature type="domain" description="Disease resistance protein winged helix" evidence="9">
    <location>
        <begin position="452"/>
        <end position="525"/>
    </location>
</feature>
<keyword evidence="2" id="KW-0433">Leucine-rich repeat</keyword>
<evidence type="ECO:0000313" key="12">
    <source>
        <dbReference type="Proteomes" id="UP000324897"/>
    </source>
</evidence>
<dbReference type="Pfam" id="PF23559">
    <property type="entry name" value="WHD_DRP"/>
    <property type="match status" value="1"/>
</dbReference>
<dbReference type="Gene3D" id="3.80.10.10">
    <property type="entry name" value="Ribonuclease Inhibitor"/>
    <property type="match status" value="1"/>
</dbReference>
<dbReference type="PRINTS" id="PR00364">
    <property type="entry name" value="DISEASERSIST"/>
</dbReference>
<dbReference type="Pfam" id="PF18052">
    <property type="entry name" value="Rx_N"/>
    <property type="match status" value="1"/>
</dbReference>
<dbReference type="EMBL" id="RWGY01000002">
    <property type="protein sequence ID" value="TVU49042.1"/>
    <property type="molecule type" value="Genomic_DNA"/>
</dbReference>
<dbReference type="InterPro" id="IPR058922">
    <property type="entry name" value="WHD_DRP"/>
</dbReference>
<proteinExistence type="inferred from homology"/>
<reference evidence="11 12" key="1">
    <citation type="journal article" date="2019" name="Sci. Rep.">
        <title>A high-quality genome of Eragrostis curvula grass provides insights into Poaceae evolution and supports new strategies to enhance forage quality.</title>
        <authorList>
            <person name="Carballo J."/>
            <person name="Santos B.A.C.M."/>
            <person name="Zappacosta D."/>
            <person name="Garbus I."/>
            <person name="Selva J.P."/>
            <person name="Gallo C.A."/>
            <person name="Diaz A."/>
            <person name="Albertini E."/>
            <person name="Caccamo M."/>
            <person name="Echenique V."/>
        </authorList>
    </citation>
    <scope>NUCLEOTIDE SEQUENCE [LARGE SCALE GENOMIC DNA]</scope>
    <source>
        <strain evidence="12">cv. Victoria</strain>
        <tissue evidence="11">Leaf</tissue>
    </source>
</reference>
<evidence type="ECO:0000256" key="1">
    <source>
        <dbReference type="ARBA" id="ARBA00008894"/>
    </source>
</evidence>
<evidence type="ECO:0000256" key="4">
    <source>
        <dbReference type="ARBA" id="ARBA00022741"/>
    </source>
</evidence>